<evidence type="ECO:0000313" key="1">
    <source>
        <dbReference type="EMBL" id="CDW41061.1"/>
    </source>
</evidence>
<name>A0A0K2UTM1_LEPSM</name>
<sequence>MVEIEEMFRCRSIVYVCFANNCFVETKFLISRARVAPKARKILTRLELFT</sequence>
<protein>
    <submittedName>
        <fullName evidence="1">Uncharacterized protein</fullName>
    </submittedName>
</protein>
<dbReference type="EMBL" id="HACA01023700">
    <property type="protein sequence ID" value="CDW41061.1"/>
    <property type="molecule type" value="Transcribed_RNA"/>
</dbReference>
<organism evidence="1">
    <name type="scientific">Lepeophtheirus salmonis</name>
    <name type="common">Salmon louse</name>
    <name type="synonym">Caligus salmonis</name>
    <dbReference type="NCBI Taxonomy" id="72036"/>
    <lineage>
        <taxon>Eukaryota</taxon>
        <taxon>Metazoa</taxon>
        <taxon>Ecdysozoa</taxon>
        <taxon>Arthropoda</taxon>
        <taxon>Crustacea</taxon>
        <taxon>Multicrustacea</taxon>
        <taxon>Hexanauplia</taxon>
        <taxon>Copepoda</taxon>
        <taxon>Siphonostomatoida</taxon>
        <taxon>Caligidae</taxon>
        <taxon>Lepeophtheirus</taxon>
    </lineage>
</organism>
<reference evidence="1" key="1">
    <citation type="submission" date="2014-05" db="EMBL/GenBank/DDBJ databases">
        <authorList>
            <person name="Chronopoulou M."/>
        </authorList>
    </citation>
    <scope>NUCLEOTIDE SEQUENCE</scope>
    <source>
        <tissue evidence="1">Whole organism</tissue>
    </source>
</reference>
<dbReference type="AlphaFoldDB" id="A0A0K2UTM1"/>
<accession>A0A0K2UTM1</accession>
<proteinExistence type="predicted"/>